<dbReference type="InterPro" id="IPR017972">
    <property type="entry name" value="Cyt_P450_CS"/>
</dbReference>
<organism evidence="9 10">
    <name type="scientific">Leucocoprinus leucothites</name>
    <dbReference type="NCBI Taxonomy" id="201217"/>
    <lineage>
        <taxon>Eukaryota</taxon>
        <taxon>Fungi</taxon>
        <taxon>Dikarya</taxon>
        <taxon>Basidiomycota</taxon>
        <taxon>Agaricomycotina</taxon>
        <taxon>Agaricomycetes</taxon>
        <taxon>Agaricomycetidae</taxon>
        <taxon>Agaricales</taxon>
        <taxon>Agaricineae</taxon>
        <taxon>Agaricaceae</taxon>
        <taxon>Leucocoprinus</taxon>
    </lineage>
</organism>
<feature type="binding site" description="axial binding residue" evidence="7">
    <location>
        <position position="419"/>
    </location>
    <ligand>
        <name>heme</name>
        <dbReference type="ChEBI" id="CHEBI:30413"/>
    </ligand>
    <ligandPart>
        <name>Fe</name>
        <dbReference type="ChEBI" id="CHEBI:18248"/>
    </ligandPart>
</feature>
<evidence type="ECO:0000256" key="3">
    <source>
        <dbReference type="ARBA" id="ARBA00022723"/>
    </source>
</evidence>
<dbReference type="Pfam" id="PF00067">
    <property type="entry name" value="p450"/>
    <property type="match status" value="1"/>
</dbReference>
<dbReference type="PANTHER" id="PTHR24291">
    <property type="entry name" value="CYTOCHROME P450 FAMILY 4"/>
    <property type="match status" value="1"/>
</dbReference>
<dbReference type="PRINTS" id="PR00463">
    <property type="entry name" value="EP450I"/>
</dbReference>
<keyword evidence="4 8" id="KW-0560">Oxidoreductase</keyword>
<accession>A0A8H5LH44</accession>
<dbReference type="PRINTS" id="PR00385">
    <property type="entry name" value="P450"/>
</dbReference>
<name>A0A8H5LH44_9AGAR</name>
<keyword evidence="10" id="KW-1185">Reference proteome</keyword>
<dbReference type="Gene3D" id="1.10.630.10">
    <property type="entry name" value="Cytochrome P450"/>
    <property type="match status" value="1"/>
</dbReference>
<evidence type="ECO:0000313" key="9">
    <source>
        <dbReference type="EMBL" id="KAF5356947.1"/>
    </source>
</evidence>
<evidence type="ECO:0000256" key="2">
    <source>
        <dbReference type="ARBA" id="ARBA00022617"/>
    </source>
</evidence>
<dbReference type="SUPFAM" id="SSF48264">
    <property type="entry name" value="Cytochrome P450"/>
    <property type="match status" value="1"/>
</dbReference>
<dbReference type="InterPro" id="IPR002401">
    <property type="entry name" value="Cyt_P450_E_grp-I"/>
</dbReference>
<dbReference type="InterPro" id="IPR036396">
    <property type="entry name" value="Cyt_P450_sf"/>
</dbReference>
<dbReference type="InterPro" id="IPR050196">
    <property type="entry name" value="Cytochrome_P450_Monoox"/>
</dbReference>
<evidence type="ECO:0000256" key="5">
    <source>
        <dbReference type="ARBA" id="ARBA00023004"/>
    </source>
</evidence>
<evidence type="ECO:0000313" key="10">
    <source>
        <dbReference type="Proteomes" id="UP000559027"/>
    </source>
</evidence>
<reference evidence="9 10" key="1">
    <citation type="journal article" date="2020" name="ISME J.">
        <title>Uncovering the hidden diversity of litter-decomposition mechanisms in mushroom-forming fungi.</title>
        <authorList>
            <person name="Floudas D."/>
            <person name="Bentzer J."/>
            <person name="Ahren D."/>
            <person name="Johansson T."/>
            <person name="Persson P."/>
            <person name="Tunlid A."/>
        </authorList>
    </citation>
    <scope>NUCLEOTIDE SEQUENCE [LARGE SCALE GENOMIC DNA]</scope>
    <source>
        <strain evidence="9 10">CBS 146.42</strain>
    </source>
</reference>
<evidence type="ECO:0000256" key="8">
    <source>
        <dbReference type="RuleBase" id="RU000461"/>
    </source>
</evidence>
<dbReference type="OrthoDB" id="1470350at2759"/>
<comment type="similarity">
    <text evidence="1 8">Belongs to the cytochrome P450 family.</text>
</comment>
<comment type="cofactor">
    <cofactor evidence="7">
        <name>heme</name>
        <dbReference type="ChEBI" id="CHEBI:30413"/>
    </cofactor>
</comment>
<dbReference type="EMBL" id="JAACJO010000006">
    <property type="protein sequence ID" value="KAF5356947.1"/>
    <property type="molecule type" value="Genomic_DNA"/>
</dbReference>
<keyword evidence="6 8" id="KW-0503">Monooxygenase</keyword>
<keyword evidence="3 7" id="KW-0479">Metal-binding</keyword>
<evidence type="ECO:0000256" key="1">
    <source>
        <dbReference type="ARBA" id="ARBA00010617"/>
    </source>
</evidence>
<dbReference type="GO" id="GO:0020037">
    <property type="term" value="F:heme binding"/>
    <property type="evidence" value="ECO:0007669"/>
    <property type="project" value="InterPro"/>
</dbReference>
<evidence type="ECO:0008006" key="11">
    <source>
        <dbReference type="Google" id="ProtNLM"/>
    </source>
</evidence>
<evidence type="ECO:0000256" key="4">
    <source>
        <dbReference type="ARBA" id="ARBA00023002"/>
    </source>
</evidence>
<gene>
    <name evidence="9" type="ORF">D9756_006377</name>
</gene>
<dbReference type="GO" id="GO:0004497">
    <property type="term" value="F:monooxygenase activity"/>
    <property type="evidence" value="ECO:0007669"/>
    <property type="project" value="UniProtKB-KW"/>
</dbReference>
<sequence length="481" mass="54743">MGAGCLISVYMVEFRDQILLEPESKPTEVYRQYQSEVISIVPLLSGGPSIYTNNLDVARQVISGAHKTSFTKPEYASEALLLWGMNLIAADGDIWRKHRRVMGPAFSNRLYEYVWNESIRTFNEMLASDGWLDKKSIDVPIVQRITFKFALFIIGKCAFGLSFKWSEPPTGPDGTLSLQEALRLTTDTFLTMILTPKWAFKLPIERLRKAKQAHDQLLGFMQEQVDERKKEIRNGTSQRDDVFTRLVQANEDEESKFRLGDDELIGNVFIMLFAGHETTAHTLAATLGFLAYHSEIQEEVYEHILFVIGKTRDPVWDDFNKLEKVIAVFFESLRLFPSGHVMIREAREDTVLTVPNLGGLEGTRGIPVSKGTEVVVDMIGVQYNSRYFDEPEKFKPSRWYGVPAESEMFTAFSVGPRACLGRKFGMTESIAFLTLLLRGWRVEPLLSGGETKEQWKQRVLDAELVITLGVANMPIRFTRRN</sequence>
<dbReference type="AlphaFoldDB" id="A0A8H5LH44"/>
<dbReference type="Proteomes" id="UP000559027">
    <property type="component" value="Unassembled WGS sequence"/>
</dbReference>
<comment type="caution">
    <text evidence="9">The sequence shown here is derived from an EMBL/GenBank/DDBJ whole genome shotgun (WGS) entry which is preliminary data.</text>
</comment>
<dbReference type="GO" id="GO:0016705">
    <property type="term" value="F:oxidoreductase activity, acting on paired donors, with incorporation or reduction of molecular oxygen"/>
    <property type="evidence" value="ECO:0007669"/>
    <property type="project" value="InterPro"/>
</dbReference>
<evidence type="ECO:0000256" key="6">
    <source>
        <dbReference type="ARBA" id="ARBA00023033"/>
    </source>
</evidence>
<dbReference type="PANTHER" id="PTHR24291:SF50">
    <property type="entry name" value="BIFUNCTIONAL ALBAFLAVENONE MONOOXYGENASE_TERPENE SYNTHASE"/>
    <property type="match status" value="1"/>
</dbReference>
<dbReference type="GO" id="GO:0005506">
    <property type="term" value="F:iron ion binding"/>
    <property type="evidence" value="ECO:0007669"/>
    <property type="project" value="InterPro"/>
</dbReference>
<proteinExistence type="inferred from homology"/>
<evidence type="ECO:0000256" key="7">
    <source>
        <dbReference type="PIRSR" id="PIRSR602401-1"/>
    </source>
</evidence>
<protein>
    <recommendedName>
        <fullName evidence="11">Cytochrome P450</fullName>
    </recommendedName>
</protein>
<dbReference type="InterPro" id="IPR001128">
    <property type="entry name" value="Cyt_P450"/>
</dbReference>
<keyword evidence="5 7" id="KW-0408">Iron</keyword>
<dbReference type="PROSITE" id="PS00086">
    <property type="entry name" value="CYTOCHROME_P450"/>
    <property type="match status" value="1"/>
</dbReference>
<keyword evidence="2 7" id="KW-0349">Heme</keyword>